<feature type="compositionally biased region" description="Polar residues" evidence="3">
    <location>
        <begin position="35"/>
        <end position="44"/>
    </location>
</feature>
<keyword evidence="5" id="KW-1185">Reference proteome</keyword>
<evidence type="ECO:0000313" key="4">
    <source>
        <dbReference type="EMBL" id="KAK9837717.1"/>
    </source>
</evidence>
<dbReference type="SMART" id="SM00784">
    <property type="entry name" value="SPT2"/>
    <property type="match status" value="1"/>
</dbReference>
<accession>A0AAW1RVA8</accession>
<dbReference type="PANTHER" id="PTHR22691">
    <property type="entry name" value="YEAST SPT2-RELATED"/>
    <property type="match status" value="1"/>
</dbReference>
<feature type="compositionally biased region" description="Low complexity" evidence="3">
    <location>
        <begin position="248"/>
        <end position="259"/>
    </location>
</feature>
<dbReference type="GO" id="GO:0005730">
    <property type="term" value="C:nucleolus"/>
    <property type="evidence" value="ECO:0007669"/>
    <property type="project" value="TreeGrafter"/>
</dbReference>
<feature type="region of interest" description="Disordered" evidence="3">
    <location>
        <begin position="236"/>
        <end position="435"/>
    </location>
</feature>
<dbReference type="InterPro" id="IPR013256">
    <property type="entry name" value="Chromatin_SPT2"/>
</dbReference>
<feature type="compositionally biased region" description="Acidic residues" evidence="3">
    <location>
        <begin position="343"/>
        <end position="353"/>
    </location>
</feature>
<keyword evidence="2" id="KW-0175">Coiled coil</keyword>
<reference evidence="4 5" key="1">
    <citation type="journal article" date="2024" name="Nat. Commun.">
        <title>Phylogenomics reveals the evolutionary origins of lichenization in chlorophyte algae.</title>
        <authorList>
            <person name="Puginier C."/>
            <person name="Libourel C."/>
            <person name="Otte J."/>
            <person name="Skaloud P."/>
            <person name="Haon M."/>
            <person name="Grisel S."/>
            <person name="Petersen M."/>
            <person name="Berrin J.G."/>
            <person name="Delaux P.M."/>
            <person name="Dal Grande F."/>
            <person name="Keller J."/>
        </authorList>
    </citation>
    <scope>NUCLEOTIDE SEQUENCE [LARGE SCALE GENOMIC DNA]</scope>
    <source>
        <strain evidence="4 5">SAG 2145</strain>
    </source>
</reference>
<evidence type="ECO:0000256" key="3">
    <source>
        <dbReference type="SAM" id="MobiDB-lite"/>
    </source>
</evidence>
<dbReference type="GO" id="GO:0042393">
    <property type="term" value="F:histone binding"/>
    <property type="evidence" value="ECO:0007669"/>
    <property type="project" value="TreeGrafter"/>
</dbReference>
<gene>
    <name evidence="4" type="ORF">WJX74_003666</name>
</gene>
<evidence type="ECO:0000256" key="1">
    <source>
        <dbReference type="ARBA" id="ARBA00006461"/>
    </source>
</evidence>
<evidence type="ECO:0008006" key="6">
    <source>
        <dbReference type="Google" id="ProtNLM"/>
    </source>
</evidence>
<organism evidence="4 5">
    <name type="scientific">Apatococcus lobatus</name>
    <dbReference type="NCBI Taxonomy" id="904363"/>
    <lineage>
        <taxon>Eukaryota</taxon>
        <taxon>Viridiplantae</taxon>
        <taxon>Chlorophyta</taxon>
        <taxon>core chlorophytes</taxon>
        <taxon>Trebouxiophyceae</taxon>
        <taxon>Chlorellales</taxon>
        <taxon>Chlorellaceae</taxon>
        <taxon>Apatococcus</taxon>
    </lineage>
</organism>
<comment type="similarity">
    <text evidence="1">Belongs to the SPT2 family.</text>
</comment>
<dbReference type="GO" id="GO:0003677">
    <property type="term" value="F:DNA binding"/>
    <property type="evidence" value="ECO:0007669"/>
    <property type="project" value="TreeGrafter"/>
</dbReference>
<dbReference type="PANTHER" id="PTHR22691:SF8">
    <property type="entry name" value="PROTEIN SPT2 HOMOLOG"/>
    <property type="match status" value="1"/>
</dbReference>
<feature type="compositionally biased region" description="Basic and acidic residues" evidence="3">
    <location>
        <begin position="397"/>
        <end position="423"/>
    </location>
</feature>
<evidence type="ECO:0000256" key="2">
    <source>
        <dbReference type="ARBA" id="ARBA00023054"/>
    </source>
</evidence>
<dbReference type="GO" id="GO:0006360">
    <property type="term" value="P:transcription by RNA polymerase I"/>
    <property type="evidence" value="ECO:0007669"/>
    <property type="project" value="TreeGrafter"/>
</dbReference>
<feature type="compositionally biased region" description="Pro residues" evidence="3">
    <location>
        <begin position="121"/>
        <end position="132"/>
    </location>
</feature>
<dbReference type="Proteomes" id="UP001438707">
    <property type="component" value="Unassembled WGS sequence"/>
</dbReference>
<dbReference type="Pfam" id="PF08243">
    <property type="entry name" value="SPT2"/>
    <property type="match status" value="1"/>
</dbReference>
<feature type="region of interest" description="Disordered" evidence="3">
    <location>
        <begin position="211"/>
        <end position="230"/>
    </location>
</feature>
<feature type="compositionally biased region" description="Basic and acidic residues" evidence="3">
    <location>
        <begin position="375"/>
        <end position="388"/>
    </location>
</feature>
<protein>
    <recommendedName>
        <fullName evidence="6">SPT2 chromatin protein</fullName>
    </recommendedName>
</protein>
<proteinExistence type="inferred from homology"/>
<dbReference type="AlphaFoldDB" id="A0AAW1RVA8"/>
<evidence type="ECO:0000313" key="5">
    <source>
        <dbReference type="Proteomes" id="UP001438707"/>
    </source>
</evidence>
<sequence length="435" mass="47540">MATARERLSFFGGPVSTRREAQIAGWNLQPIAEQPVQNRPSSRTGRPAAVPNRSEPAKAVSSTPLPAPKDPHLERLKQLKRSRNFGDLSEPDSTSRSSTPSSVNTAFSLSSKAPQAARTQPLPPQHHAPPLPDAKRQKMQSGSKPRPATHAEHPQMLYMQRQAAASYRSLAAAPVKLHSGTARQILSPSPTKGRIIKRGLVSKKGAAARMAAVAPSGGSSRRAAAEKAMKEQMDIMRATAPPPKPRTAHTPVAAHATPTQHRSTDSLQGGRLGQHSPARLPQQSGPAQHAPQSRPPMQLPANRLHAAGPSNLPRRSLMSGLPVRSSVPGSWSAAAPQQHENWDEYEEEDEDDCVDHGIPGNEDWRSMLQGITRYDPNKYGHDRDDRSMEVSWQQMQAEERRSARAGRDADQAAEKEEQRRIAEKQASSKRAWKPQ</sequence>
<dbReference type="GO" id="GO:0006334">
    <property type="term" value="P:nucleosome assembly"/>
    <property type="evidence" value="ECO:0007669"/>
    <property type="project" value="TreeGrafter"/>
</dbReference>
<feature type="compositionally biased region" description="Low complexity" evidence="3">
    <location>
        <begin position="91"/>
        <end position="102"/>
    </location>
</feature>
<dbReference type="EMBL" id="JALJOS010000006">
    <property type="protein sequence ID" value="KAK9837717.1"/>
    <property type="molecule type" value="Genomic_DNA"/>
</dbReference>
<comment type="caution">
    <text evidence="4">The sequence shown here is derived from an EMBL/GenBank/DDBJ whole genome shotgun (WGS) entry which is preliminary data.</text>
</comment>
<feature type="compositionally biased region" description="Low complexity" evidence="3">
    <location>
        <begin position="211"/>
        <end position="222"/>
    </location>
</feature>
<feature type="region of interest" description="Disordered" evidence="3">
    <location>
        <begin position="26"/>
        <end position="154"/>
    </location>
</feature>
<name>A0AAW1RVA8_9CHLO</name>
<feature type="compositionally biased region" description="Polar residues" evidence="3">
    <location>
        <begin position="103"/>
        <end position="113"/>
    </location>
</feature>